<dbReference type="SUPFAM" id="SSF46894">
    <property type="entry name" value="C-terminal effector domain of the bipartite response regulators"/>
    <property type="match status" value="1"/>
</dbReference>
<dbReference type="InterPro" id="IPR011990">
    <property type="entry name" value="TPR-like_helical_dom_sf"/>
</dbReference>
<dbReference type="SUPFAM" id="SSF48452">
    <property type="entry name" value="TPR-like"/>
    <property type="match status" value="1"/>
</dbReference>
<dbReference type="Gene3D" id="1.10.10.10">
    <property type="entry name" value="Winged helix-like DNA-binding domain superfamily/Winged helix DNA-binding domain"/>
    <property type="match status" value="1"/>
</dbReference>
<dbReference type="GO" id="GO:0003677">
    <property type="term" value="F:DNA binding"/>
    <property type="evidence" value="ECO:0007669"/>
    <property type="project" value="UniProtKB-KW"/>
</dbReference>
<evidence type="ECO:0000256" key="1">
    <source>
        <dbReference type="ARBA" id="ARBA00023015"/>
    </source>
</evidence>
<dbReference type="PROSITE" id="PS50043">
    <property type="entry name" value="HTH_LUXR_2"/>
    <property type="match status" value="1"/>
</dbReference>
<proteinExistence type="predicted"/>
<comment type="caution">
    <text evidence="5">The sequence shown here is derived from an EMBL/GenBank/DDBJ whole genome shotgun (WGS) entry which is preliminary data.</text>
</comment>
<dbReference type="Gene3D" id="3.40.50.300">
    <property type="entry name" value="P-loop containing nucleotide triphosphate hydrolases"/>
    <property type="match status" value="1"/>
</dbReference>
<dbReference type="PANTHER" id="PTHR44688">
    <property type="entry name" value="DNA-BINDING TRANSCRIPTIONAL ACTIVATOR DEVR_DOSR"/>
    <property type="match status" value="1"/>
</dbReference>
<dbReference type="OrthoDB" id="9801841at2"/>
<keyword evidence="3" id="KW-0804">Transcription</keyword>
<dbReference type="SMART" id="SM00421">
    <property type="entry name" value="HTH_LUXR"/>
    <property type="match status" value="1"/>
</dbReference>
<dbReference type="Pfam" id="PF13191">
    <property type="entry name" value="AAA_16"/>
    <property type="match status" value="1"/>
</dbReference>
<evidence type="ECO:0000313" key="5">
    <source>
        <dbReference type="EMBL" id="TLV02472.1"/>
    </source>
</evidence>
<name>A0A5R9L1N8_9BACT</name>
<dbReference type="GO" id="GO:0006355">
    <property type="term" value="P:regulation of DNA-templated transcription"/>
    <property type="evidence" value="ECO:0007669"/>
    <property type="project" value="InterPro"/>
</dbReference>
<accession>A0A5R9L1N8</accession>
<dbReference type="SMART" id="SM00382">
    <property type="entry name" value="AAA"/>
    <property type="match status" value="1"/>
</dbReference>
<dbReference type="PRINTS" id="PR00038">
    <property type="entry name" value="HTHLUXR"/>
</dbReference>
<dbReference type="PROSITE" id="PS00622">
    <property type="entry name" value="HTH_LUXR_1"/>
    <property type="match status" value="1"/>
</dbReference>
<keyword evidence="2" id="KW-0238">DNA-binding</keyword>
<dbReference type="PANTHER" id="PTHR44688:SF16">
    <property type="entry name" value="DNA-BINDING TRANSCRIPTIONAL ACTIVATOR DEVR_DOSR"/>
    <property type="match status" value="1"/>
</dbReference>
<dbReference type="InterPro" id="IPR036388">
    <property type="entry name" value="WH-like_DNA-bd_sf"/>
</dbReference>
<dbReference type="Pfam" id="PF00196">
    <property type="entry name" value="GerE"/>
    <property type="match status" value="1"/>
</dbReference>
<protein>
    <recommendedName>
        <fullName evidence="4">HTH luxR-type domain-containing protein</fullName>
    </recommendedName>
</protein>
<dbReference type="AlphaFoldDB" id="A0A5R9L1N8"/>
<organism evidence="5 6">
    <name type="scientific">Dyadobacter luticola</name>
    <dbReference type="NCBI Taxonomy" id="1979387"/>
    <lineage>
        <taxon>Bacteria</taxon>
        <taxon>Pseudomonadati</taxon>
        <taxon>Bacteroidota</taxon>
        <taxon>Cytophagia</taxon>
        <taxon>Cytophagales</taxon>
        <taxon>Spirosomataceae</taxon>
        <taxon>Dyadobacter</taxon>
    </lineage>
</organism>
<dbReference type="Proteomes" id="UP000306402">
    <property type="component" value="Unassembled WGS sequence"/>
</dbReference>
<dbReference type="InterPro" id="IPR000792">
    <property type="entry name" value="Tscrpt_reg_LuxR_C"/>
</dbReference>
<dbReference type="InterPro" id="IPR041664">
    <property type="entry name" value="AAA_16"/>
</dbReference>
<dbReference type="InterPro" id="IPR003593">
    <property type="entry name" value="AAA+_ATPase"/>
</dbReference>
<reference evidence="5 6" key="1">
    <citation type="submission" date="2019-05" db="EMBL/GenBank/DDBJ databases">
        <authorList>
            <person name="Qu J.-H."/>
        </authorList>
    </citation>
    <scope>NUCLEOTIDE SEQUENCE [LARGE SCALE GENOMIC DNA]</scope>
    <source>
        <strain evidence="5 6">T17</strain>
    </source>
</reference>
<evidence type="ECO:0000256" key="2">
    <source>
        <dbReference type="ARBA" id="ARBA00023125"/>
    </source>
</evidence>
<evidence type="ECO:0000256" key="3">
    <source>
        <dbReference type="ARBA" id="ARBA00023163"/>
    </source>
</evidence>
<gene>
    <name evidence="5" type="ORF">FEN17_02250</name>
</gene>
<feature type="domain" description="HTH luxR-type" evidence="4">
    <location>
        <begin position="800"/>
        <end position="865"/>
    </location>
</feature>
<dbReference type="SUPFAM" id="SSF52540">
    <property type="entry name" value="P-loop containing nucleoside triphosphate hydrolases"/>
    <property type="match status" value="1"/>
</dbReference>
<keyword evidence="6" id="KW-1185">Reference proteome</keyword>
<evidence type="ECO:0000259" key="4">
    <source>
        <dbReference type="PROSITE" id="PS50043"/>
    </source>
</evidence>
<dbReference type="InterPro" id="IPR016032">
    <property type="entry name" value="Sig_transdc_resp-reg_C-effctor"/>
</dbReference>
<dbReference type="EMBL" id="VCEJ01000002">
    <property type="protein sequence ID" value="TLV02472.1"/>
    <property type="molecule type" value="Genomic_DNA"/>
</dbReference>
<evidence type="ECO:0000313" key="6">
    <source>
        <dbReference type="Proteomes" id="UP000306402"/>
    </source>
</evidence>
<keyword evidence="1" id="KW-0805">Transcription regulation</keyword>
<dbReference type="CDD" id="cd06170">
    <property type="entry name" value="LuxR_C_like"/>
    <property type="match status" value="1"/>
</dbReference>
<dbReference type="InterPro" id="IPR027417">
    <property type="entry name" value="P-loop_NTPase"/>
</dbReference>
<dbReference type="Gene3D" id="1.25.40.10">
    <property type="entry name" value="Tetratricopeptide repeat domain"/>
    <property type="match status" value="1"/>
</dbReference>
<sequence length="868" mass="98675">MPFLENSAMELIERAEFLTTLHSKFKQTLSDEGHCIFVTGEPGIGKTTLVNAFCKEIKPDYKTYWGTCDALYSPRPLAPLYDLLIQLGKGFSEVHTDAEDRTSLFLSVLQELHKERKGMVVVFEDIHWADEATLDFIKFLGRRIGQLKCLFILTYRDDEVHARHPLRNVLGQLYSHSFTKFQLAPFSRAIVEKLAAEKGYSGEEVYNITGGNPFYVTEILASYSNGVPENVRDSILSVYHQQEDDTKTLWEMLSIFPAGFELKYLEQIQPRYREAVKYCFGSRILIVRDGLIFFKHQLYSQTIEASLSPLLRIALNKQILAMFLEVFEQNQEIERIVHHAKNAGSDELIARYAPIAAEKSALAGAHADAARLYCLAIECEKFIGKEKLAAYHELYAYECYLIHQNKEAIAYTERALEFWQEQQDAEKIGKNLRFLSRLWWYEGNRAQAEKLGIRAVNELQNAPASRAKAMAYSNMAALKMLADQTDECLAWGQKASHLAREIDDQETLAHALNSIGSALMTDHQSVAEGMSYLQESLQIALEYAFHEHAARAYTAIGSNAISMKLYDVAREHLDLGIAYCQERDMDSLRLYMVGYKARLNLETGAWDEAFKLAQSLLQTEDLLPVIKIGSLITIGLLKLRRGEDGALDLLSEAKTIAFDTMELHRIVPALSALLEYEWLLGTSLIETAVLDQAVDMIRQVKKITDDNKLYFWLKRARRDYVLTKEIDGQYTNEKGAAAYWERTGCPYEYALTLFEGDEEDMRKGLKMVEELGAERVYQKLRQSMRSEGVKKIPRGKRLSTRSNAAQLTSRELDVLQLLQTGMQNKEIAEKLFISAKTVDHHISAILLKLNVGTRSKAVNEALSMGILK</sequence>